<proteinExistence type="predicted"/>
<dbReference type="AlphaFoldDB" id="A0A9D4UIH3"/>
<keyword evidence="3" id="KW-1185">Reference proteome</keyword>
<dbReference type="InterPro" id="IPR051283">
    <property type="entry name" value="Sec_Metabolite_Acyltrans"/>
</dbReference>
<dbReference type="EMBL" id="JABFUD020000016">
    <property type="protein sequence ID" value="KAI5068511.1"/>
    <property type="molecule type" value="Genomic_DNA"/>
</dbReference>
<evidence type="ECO:0000313" key="2">
    <source>
        <dbReference type="EMBL" id="KAI5068511.1"/>
    </source>
</evidence>
<dbReference type="PANTHER" id="PTHR31896:SF64">
    <property type="entry name" value="TRICHOTHECENE 3-O-ACETYLTRANSFERASE"/>
    <property type="match status" value="1"/>
</dbReference>
<dbReference type="Gene3D" id="3.30.559.10">
    <property type="entry name" value="Chloramphenicol acetyltransferase-like domain"/>
    <property type="match status" value="2"/>
</dbReference>
<keyword evidence="1" id="KW-0808">Transferase</keyword>
<organism evidence="2 3">
    <name type="scientific">Adiantum capillus-veneris</name>
    <name type="common">Maidenhair fern</name>
    <dbReference type="NCBI Taxonomy" id="13818"/>
    <lineage>
        <taxon>Eukaryota</taxon>
        <taxon>Viridiplantae</taxon>
        <taxon>Streptophyta</taxon>
        <taxon>Embryophyta</taxon>
        <taxon>Tracheophyta</taxon>
        <taxon>Polypodiopsida</taxon>
        <taxon>Polypodiidae</taxon>
        <taxon>Polypodiales</taxon>
        <taxon>Pteridineae</taxon>
        <taxon>Pteridaceae</taxon>
        <taxon>Vittarioideae</taxon>
        <taxon>Adiantum</taxon>
    </lineage>
</organism>
<reference evidence="2" key="1">
    <citation type="submission" date="2021-01" db="EMBL/GenBank/DDBJ databases">
        <title>Adiantum capillus-veneris genome.</title>
        <authorList>
            <person name="Fang Y."/>
            <person name="Liao Q."/>
        </authorList>
    </citation>
    <scope>NUCLEOTIDE SEQUENCE</scope>
    <source>
        <strain evidence="2">H3</strain>
        <tissue evidence="2">Leaf</tissue>
    </source>
</reference>
<dbReference type="InterPro" id="IPR023213">
    <property type="entry name" value="CAT-like_dom_sf"/>
</dbReference>
<dbReference type="OrthoDB" id="1862401at2759"/>
<evidence type="ECO:0000313" key="3">
    <source>
        <dbReference type="Proteomes" id="UP000886520"/>
    </source>
</evidence>
<evidence type="ECO:0000256" key="1">
    <source>
        <dbReference type="ARBA" id="ARBA00022679"/>
    </source>
</evidence>
<dbReference type="PANTHER" id="PTHR31896">
    <property type="entry name" value="FAMILY REGULATORY PROTEIN, PUTATIVE (AFU_ORTHOLOGUE AFUA_3G14730)-RELATED"/>
    <property type="match status" value="1"/>
</dbReference>
<name>A0A9D4UIH3_ADICA</name>
<sequence length="476" mass="52666">MAGAGPRGEQQVSVRGRAIVVPATPTPPHKRHLFLSCFDVIWAKHHYNQRLLFYEGNAFSSSTIADLKSSLALCLVHYYPWCGRLVNGQKWPLVRPFIDCNDAGVEFVEASVDLPMSELSSCGFQMQPFFEDLCQRVDPAEQDSPLLSIQATLFSDGGLSLGISQSHVVADGQALWNFMVSWSECARELPLSLPPLLDREILALPNPSPEKANWKFYATRREEDMMEPQAVGTASIHMDQDLSPAGTASPLDEPPILVQSLFILPFSAINQLKLEDGGVHTSYEVICAHLWKHVSMARQRPSHEPTNFFVLANCRTRLKPPLPSTYFGNAIWFDICSSSIGKICSESLHATSSRIHDTVVAIMQDSLVGFRNWVEIPGNDLLEAIFPHIPKGTGINVASSPRFPVYDVDFGWGRPSAVRSAKVPGDGEVVLFSGNPKLDRRDVEFCVCLPKDALQSLLKDPKFLGKPPRNLFAEGN</sequence>
<accession>A0A9D4UIH3</accession>
<dbReference type="Proteomes" id="UP000886520">
    <property type="component" value="Chromosome 16"/>
</dbReference>
<gene>
    <name evidence="2" type="ORF">GOP47_0016856</name>
</gene>
<protein>
    <submittedName>
        <fullName evidence="2">Uncharacterized protein</fullName>
    </submittedName>
</protein>
<comment type="caution">
    <text evidence="2">The sequence shown here is derived from an EMBL/GenBank/DDBJ whole genome shotgun (WGS) entry which is preliminary data.</text>
</comment>
<dbReference type="GO" id="GO:0016740">
    <property type="term" value="F:transferase activity"/>
    <property type="evidence" value="ECO:0007669"/>
    <property type="project" value="UniProtKB-KW"/>
</dbReference>
<dbReference type="Pfam" id="PF02458">
    <property type="entry name" value="Transferase"/>
    <property type="match status" value="1"/>
</dbReference>